<keyword evidence="2" id="KW-0597">Phosphoprotein</keyword>
<dbReference type="Gene3D" id="3.30.1840.10">
    <property type="entry name" value="Polyphosphate kinase middle domain"/>
    <property type="match status" value="1"/>
</dbReference>
<dbReference type="CDD" id="cd09168">
    <property type="entry name" value="PLDc_PaPPK1_C2_like"/>
    <property type="match status" value="1"/>
</dbReference>
<feature type="domain" description="Polyphosphate kinase middle" evidence="8">
    <location>
        <begin position="287"/>
        <end position="462"/>
    </location>
</feature>
<dbReference type="InterPro" id="IPR041108">
    <property type="entry name" value="PP_kinase_C_1"/>
</dbReference>
<dbReference type="GO" id="GO:0006799">
    <property type="term" value="P:polyphosphate biosynthetic process"/>
    <property type="evidence" value="ECO:0007669"/>
    <property type="project" value="InterPro"/>
</dbReference>
<feature type="domain" description="Polyphosphate kinase N-terminal" evidence="9">
    <location>
        <begin position="168"/>
        <end position="276"/>
    </location>
</feature>
<dbReference type="GO" id="GO:0009358">
    <property type="term" value="C:polyphosphate kinase complex"/>
    <property type="evidence" value="ECO:0007669"/>
    <property type="project" value="InterPro"/>
</dbReference>
<dbReference type="SUPFAM" id="SSF56024">
    <property type="entry name" value="Phospholipase D/nuclease"/>
    <property type="match status" value="2"/>
</dbReference>
<protein>
    <recommendedName>
        <fullName evidence="1">ATP-polyphosphate phosphotransferase</fullName>
        <ecNumber evidence="1">2.7.4.1</ecNumber>
    </recommendedName>
</protein>
<dbReference type="SUPFAM" id="SSF140356">
    <property type="entry name" value="PPK N-terminal domain-like"/>
    <property type="match status" value="1"/>
</dbReference>
<dbReference type="PANTHER" id="PTHR30218">
    <property type="entry name" value="POLYPHOSPHATE KINASE"/>
    <property type="match status" value="1"/>
</dbReference>
<keyword evidence="5" id="KW-0418">Kinase</keyword>
<evidence type="ECO:0000256" key="2">
    <source>
        <dbReference type="ARBA" id="ARBA00022553"/>
    </source>
</evidence>
<dbReference type="PANTHER" id="PTHR30218:SF0">
    <property type="entry name" value="POLYPHOSPHATE KINASE"/>
    <property type="match status" value="1"/>
</dbReference>
<evidence type="ECO:0000259" key="9">
    <source>
        <dbReference type="Pfam" id="PF13089"/>
    </source>
</evidence>
<dbReference type="Pfam" id="PF13090">
    <property type="entry name" value="PP_kinase_C"/>
    <property type="match status" value="1"/>
</dbReference>
<dbReference type="HAMAP" id="MF_00347">
    <property type="entry name" value="Polyphosphate_kinase"/>
    <property type="match status" value="1"/>
</dbReference>
<dbReference type="Gene3D" id="3.30.870.10">
    <property type="entry name" value="Endonuclease Chain A"/>
    <property type="match status" value="2"/>
</dbReference>
<dbReference type="EC" id="2.7.4.1" evidence="1"/>
<dbReference type="InterPro" id="IPR036832">
    <property type="entry name" value="PPK_N_dom_sf"/>
</dbReference>
<feature type="domain" description="Polyphosphate kinase C-terminal" evidence="11">
    <location>
        <begin position="501"/>
        <end position="666"/>
    </location>
</feature>
<evidence type="ECO:0000313" key="12">
    <source>
        <dbReference type="EMBL" id="CAD8580622.1"/>
    </source>
</evidence>
<dbReference type="InterPro" id="IPR003414">
    <property type="entry name" value="PP_kinase"/>
</dbReference>
<evidence type="ECO:0000259" key="8">
    <source>
        <dbReference type="Pfam" id="PF02503"/>
    </source>
</evidence>
<dbReference type="Pfam" id="PF13089">
    <property type="entry name" value="PP_kinase_N"/>
    <property type="match status" value="1"/>
</dbReference>
<dbReference type="NCBIfam" id="NF003921">
    <property type="entry name" value="PRK05443.2-2"/>
    <property type="match status" value="1"/>
</dbReference>
<dbReference type="InterPro" id="IPR024953">
    <property type="entry name" value="PP_kinase_middle"/>
</dbReference>
<sequence length="961" mass="107084">MTTTMTMSAFASRVSLAGASASRATTASNERRAMRCGPMRATSRARVSSSFAATTRARGDGGVDGVIRAFACARVRGQAMTRGAFAREDGETDAAEERRRRVARAPPRFSSTSSRATGAVDELKEVLNQSISAMTTVTPPFYSEGVIEDSETLSDYEVDALVTDDAVFNAEMSWLAFNWRVLAMAADESVPIFERLRFVAISARNLDEFFAKRVGAIKRQDAAGVENLVKRRGRSVWTPALTLQNVATEVERQVDVQAALLENHIVPALREHDIRLEHYSELSEDVQKELAKYFEEQIEPVLDPRAIDPCHPFPFLGSLSLSIAVEIEDAFKQEKFAIVSVPAPLDRWIRVHKDSSGDDVQRFIPLEQVIEANMEKLFKGCNIVATHVFRVTRNADIERNEDEAEDLLEMMADEVRERRFASFVRLEVQDTMPSYIRDKLVDSLDGITQTDVITVPHRAPLGFGSIDSLPVDFGMDVSLIYPHWAPRTHPRLEQVRGDERSIFAAIRDGDILVHHPYVSFATSTQAFIEEASRDPNVLSIKSTLYRTSNNSPIVNALIKAAENGKQVAVLVELKARFDEARNVGFAQRLETAGCNVAYGVKGVKTHSKASLVVRREGSKLVKYVHIGTGNYNPSTAGIYTDFGLFSCDEEMGNDVVNLFKFLMGHHYQERFSKLIVAPLRMQAEFVEMIEREAQNALEGKPASIIMKMNGLDDPTITAALYRASQAGVKIHLIVRGICRVRPGIPNVSENIRIVSIIGRFLEHHRVFRFENGGSPEFYMGSADLMRRNLLRRVEVIARIYEPKIQTELQEMLDACLADQVLAWEMGADGRYYRTPASRKVADNHQAHSPGKAKLMKVSATEGLHEALMESTLLSMKRRDKRVNVATLATKKIKRVDRAPKQVLERAPRVGATPQVEVPEVSDVSSTISASMSSTETTRPNFSDVINASMNESIIMSRDELL</sequence>
<evidence type="ECO:0000256" key="6">
    <source>
        <dbReference type="ARBA" id="ARBA00022840"/>
    </source>
</evidence>
<dbReference type="NCBIfam" id="TIGR03705">
    <property type="entry name" value="poly_P_kin"/>
    <property type="match status" value="1"/>
</dbReference>
<feature type="compositionally biased region" description="Basic and acidic residues" evidence="7">
    <location>
        <begin position="86"/>
        <end position="99"/>
    </location>
</feature>
<evidence type="ECO:0000259" key="10">
    <source>
        <dbReference type="Pfam" id="PF13090"/>
    </source>
</evidence>
<dbReference type="Pfam" id="PF17941">
    <property type="entry name" value="PP_kinase_C_1"/>
    <property type="match status" value="1"/>
</dbReference>
<organism evidence="12">
    <name type="scientific">Ostreococcus mediterraneus</name>
    <dbReference type="NCBI Taxonomy" id="1486918"/>
    <lineage>
        <taxon>Eukaryota</taxon>
        <taxon>Viridiplantae</taxon>
        <taxon>Chlorophyta</taxon>
        <taxon>Mamiellophyceae</taxon>
        <taxon>Mamiellales</taxon>
        <taxon>Bathycoccaceae</taxon>
        <taxon>Ostreococcus</taxon>
    </lineage>
</organism>
<evidence type="ECO:0000256" key="4">
    <source>
        <dbReference type="ARBA" id="ARBA00022741"/>
    </source>
</evidence>
<gene>
    <name evidence="12" type="ORF">OMED0929_LOCUS2899</name>
</gene>
<dbReference type="EMBL" id="HBEW01003499">
    <property type="protein sequence ID" value="CAD8580622.1"/>
    <property type="molecule type" value="Transcribed_RNA"/>
</dbReference>
<dbReference type="NCBIfam" id="NF003917">
    <property type="entry name" value="PRK05443.1-1"/>
    <property type="match status" value="1"/>
</dbReference>
<dbReference type="GO" id="GO:0008976">
    <property type="term" value="F:polyphosphate kinase activity"/>
    <property type="evidence" value="ECO:0007669"/>
    <property type="project" value="UniProtKB-EC"/>
</dbReference>
<feature type="domain" description="Polyphosphate kinase C-terminal" evidence="10">
    <location>
        <begin position="674"/>
        <end position="840"/>
    </location>
</feature>
<dbReference type="Gene3D" id="1.20.58.310">
    <property type="entry name" value="Polyphosphate kinase N-terminal domain"/>
    <property type="match status" value="1"/>
</dbReference>
<evidence type="ECO:0000256" key="5">
    <source>
        <dbReference type="ARBA" id="ARBA00022777"/>
    </source>
</evidence>
<evidence type="ECO:0000256" key="7">
    <source>
        <dbReference type="SAM" id="MobiDB-lite"/>
    </source>
</evidence>
<name>A0A7S0KG69_9CHLO</name>
<dbReference type="GO" id="GO:0005524">
    <property type="term" value="F:ATP binding"/>
    <property type="evidence" value="ECO:0007669"/>
    <property type="project" value="UniProtKB-KW"/>
</dbReference>
<accession>A0A7S0KG69</accession>
<keyword evidence="6" id="KW-0067">ATP-binding</keyword>
<feature type="region of interest" description="Disordered" evidence="7">
    <location>
        <begin position="86"/>
        <end position="115"/>
    </location>
</feature>
<dbReference type="InterPro" id="IPR036830">
    <property type="entry name" value="PP_kinase_middle_dom_sf"/>
</dbReference>
<proteinExistence type="inferred from homology"/>
<dbReference type="CDD" id="cd09165">
    <property type="entry name" value="PLDc_PaPPK1_C1_like"/>
    <property type="match status" value="1"/>
</dbReference>
<dbReference type="InterPro" id="IPR025200">
    <property type="entry name" value="PPK_C_dom2"/>
</dbReference>
<evidence type="ECO:0000256" key="1">
    <source>
        <dbReference type="ARBA" id="ARBA00012960"/>
    </source>
</evidence>
<dbReference type="Pfam" id="PF02503">
    <property type="entry name" value="PP_kinase"/>
    <property type="match status" value="1"/>
</dbReference>
<evidence type="ECO:0000256" key="3">
    <source>
        <dbReference type="ARBA" id="ARBA00022679"/>
    </source>
</evidence>
<dbReference type="SUPFAM" id="SSF143724">
    <property type="entry name" value="PHP14-like"/>
    <property type="match status" value="1"/>
</dbReference>
<keyword evidence="3" id="KW-0808">Transferase</keyword>
<dbReference type="AlphaFoldDB" id="A0A7S0KG69"/>
<evidence type="ECO:0000259" key="11">
    <source>
        <dbReference type="Pfam" id="PF17941"/>
    </source>
</evidence>
<dbReference type="InterPro" id="IPR025198">
    <property type="entry name" value="PPK_N_dom"/>
</dbReference>
<keyword evidence="4" id="KW-0547">Nucleotide-binding</keyword>
<reference evidence="12" key="1">
    <citation type="submission" date="2021-01" db="EMBL/GenBank/DDBJ databases">
        <authorList>
            <person name="Corre E."/>
            <person name="Pelletier E."/>
            <person name="Niang G."/>
            <person name="Scheremetjew M."/>
            <person name="Finn R."/>
            <person name="Kale V."/>
            <person name="Holt S."/>
            <person name="Cochrane G."/>
            <person name="Meng A."/>
            <person name="Brown T."/>
            <person name="Cohen L."/>
        </authorList>
    </citation>
    <scope>NUCLEOTIDE SEQUENCE</scope>
    <source>
        <strain evidence="12">Clade-D-RCC2572</strain>
    </source>
</reference>